<evidence type="ECO:0000259" key="2">
    <source>
        <dbReference type="Pfam" id="PF23047"/>
    </source>
</evidence>
<accession>A0A2G5T145</accession>
<feature type="domain" description="DUF7038" evidence="2">
    <location>
        <begin position="2"/>
        <end position="62"/>
    </location>
</feature>
<evidence type="ECO:0000313" key="4">
    <source>
        <dbReference type="Proteomes" id="UP000230233"/>
    </source>
</evidence>
<comment type="caution">
    <text evidence="3">The sequence shown here is derived from an EMBL/GenBank/DDBJ whole genome shotgun (WGS) entry which is preliminary data.</text>
</comment>
<feature type="region of interest" description="Disordered" evidence="1">
    <location>
        <begin position="167"/>
        <end position="221"/>
    </location>
</feature>
<keyword evidence="4" id="KW-1185">Reference proteome</keyword>
<dbReference type="Pfam" id="PF23047">
    <property type="entry name" value="DUF7038"/>
    <property type="match status" value="1"/>
</dbReference>
<evidence type="ECO:0000256" key="1">
    <source>
        <dbReference type="SAM" id="MobiDB-lite"/>
    </source>
</evidence>
<organism evidence="3 4">
    <name type="scientific">Caenorhabditis nigoni</name>
    <dbReference type="NCBI Taxonomy" id="1611254"/>
    <lineage>
        <taxon>Eukaryota</taxon>
        <taxon>Metazoa</taxon>
        <taxon>Ecdysozoa</taxon>
        <taxon>Nematoda</taxon>
        <taxon>Chromadorea</taxon>
        <taxon>Rhabditida</taxon>
        <taxon>Rhabditina</taxon>
        <taxon>Rhabditomorpha</taxon>
        <taxon>Rhabditoidea</taxon>
        <taxon>Rhabditidae</taxon>
        <taxon>Peloderinae</taxon>
        <taxon>Caenorhabditis</taxon>
    </lineage>
</organism>
<protein>
    <recommendedName>
        <fullName evidence="2">DUF7038 domain-containing protein</fullName>
    </recommendedName>
</protein>
<proteinExistence type="predicted"/>
<dbReference type="AlphaFoldDB" id="A0A2G5T145"/>
<reference evidence="4" key="1">
    <citation type="submission" date="2017-10" db="EMBL/GenBank/DDBJ databases">
        <title>Rapid genome shrinkage in a self-fertile nematode reveals novel sperm competition proteins.</title>
        <authorList>
            <person name="Yin D."/>
            <person name="Schwarz E.M."/>
            <person name="Thomas C.G."/>
            <person name="Felde R.L."/>
            <person name="Korf I.F."/>
            <person name="Cutter A.D."/>
            <person name="Schartner C.M."/>
            <person name="Ralston E.J."/>
            <person name="Meyer B.J."/>
            <person name="Haag E.S."/>
        </authorList>
    </citation>
    <scope>NUCLEOTIDE SEQUENCE [LARGE SCALE GENOMIC DNA]</scope>
    <source>
        <strain evidence="4">JU1422</strain>
    </source>
</reference>
<name>A0A2G5T145_9PELO</name>
<dbReference type="EMBL" id="PDUG01000006">
    <property type="protein sequence ID" value="PIC20938.1"/>
    <property type="molecule type" value="Genomic_DNA"/>
</dbReference>
<dbReference type="Proteomes" id="UP000230233">
    <property type="component" value="Chromosome X"/>
</dbReference>
<sequence>MAKTFRYRVWSPFLKYLNDPEKKFIDYFSGGTLFLRLKPTTPQHGSSLFEIVDIYKEKVPRKGTGFMLATSFHVRINYLSAIYLHSTPTISPRRFIERDSSEEPELRIDEEACDEAWNLPTSSTIQKSAVAPKQIVKNQKDCSEKIAPSRIQVLTISAMPVASPEVAAGAPTPALSTPEIAEDVIAPKRRPRKKQKKITMPRRAARKPVPSTSDEPSRKRR</sequence>
<dbReference type="InterPro" id="IPR055466">
    <property type="entry name" value="DUF7038"/>
</dbReference>
<feature type="compositionally biased region" description="Basic residues" evidence="1">
    <location>
        <begin position="187"/>
        <end position="206"/>
    </location>
</feature>
<evidence type="ECO:0000313" key="3">
    <source>
        <dbReference type="EMBL" id="PIC20938.1"/>
    </source>
</evidence>
<gene>
    <name evidence="3" type="primary">Cnig_chr_X.g25956</name>
    <name evidence="3" type="ORF">B9Z55_025956</name>
</gene>